<dbReference type="PROSITE" id="PS00108">
    <property type="entry name" value="PROTEIN_KINASE_ST"/>
    <property type="match status" value="1"/>
</dbReference>
<dbReference type="eggNOG" id="KOG0580">
    <property type="taxonomic scope" value="Eukaryota"/>
</dbReference>
<dbReference type="SMART" id="SM00220">
    <property type="entry name" value="S_TKc"/>
    <property type="match status" value="1"/>
</dbReference>
<feature type="region of interest" description="Disordered" evidence="13">
    <location>
        <begin position="32"/>
        <end position="62"/>
    </location>
</feature>
<sequence length="482" mass="57271">QNINQYKYDHTQMNNQINQNQYYKIQNTEDTIGVDQTPSNNNYTKSTNSKEEMSQSTARNNQSRRAINDYEFIEIPGKKSILGQGAYGTVRLAIDKNNNYKYAIKIMQKQMIFQYCTIENLKREIKIQKNMSHENICKLFHYFEDKQNVYLVLEFCEQGSLFNILKRSHKFPEEVAFRFFYQTCLGIDHLHRNSIIHRDLKPENLLVDSKGDIKLCDFGWSAEQRNSVIRNTFCGTVDYMAPEMIENVPHDHRIDIWCLGILLYELIHGYAPFSGDTDNAKLNNIKNNQQIKFSSHVGKDLEDLICQILKRNPLQRLSMKQIFYHQWMQKFYNKIGININEIMITQGQNTLYSSKQDKDLNKTQDYNKYIKRRESQNNDYLNSSYNHNIYNFNASNSQQQGKQYYRFDADKIKYNEQDEQQDQNLRKSQISNDLMQLKNNKNLNIKKDEESFFDRIFIAFGCVSRDKNKKIDIIQYLLLILY</sequence>
<evidence type="ECO:0000256" key="10">
    <source>
        <dbReference type="PROSITE-ProRule" id="PRU10141"/>
    </source>
</evidence>
<keyword evidence="4 8" id="KW-0547">Nucleotide-binding</keyword>
<dbReference type="Proteomes" id="UP000008983">
    <property type="component" value="Unassembled WGS sequence"/>
</dbReference>
<evidence type="ECO:0000256" key="11">
    <source>
        <dbReference type="RuleBase" id="RU000304"/>
    </source>
</evidence>
<evidence type="ECO:0000256" key="1">
    <source>
        <dbReference type="ARBA" id="ARBA00011245"/>
    </source>
</evidence>
<feature type="cross-link" description="Glycyl lysine isopeptide (Lys-Gly) (interchain with G-Cter in SUMO2)" evidence="9">
    <location>
        <position position="201"/>
    </location>
</feature>
<evidence type="ECO:0000256" key="13">
    <source>
        <dbReference type="SAM" id="MobiDB-lite"/>
    </source>
</evidence>
<dbReference type="PANTHER" id="PTHR24350">
    <property type="entry name" value="SERINE/THREONINE-PROTEIN KINASE IAL-RELATED"/>
    <property type="match status" value="1"/>
</dbReference>
<evidence type="ECO:0000256" key="7">
    <source>
        <dbReference type="PIRSR" id="PIRSR630616-1"/>
    </source>
</evidence>
<feature type="binding site" evidence="8">
    <location>
        <begin position="203"/>
        <end position="204"/>
    </location>
    <ligand>
        <name>ATP</name>
        <dbReference type="ChEBI" id="CHEBI:30616"/>
    </ligand>
</feature>
<feature type="non-terminal residue" evidence="15">
    <location>
        <position position="1"/>
    </location>
</feature>
<keyword evidence="2 11" id="KW-0723">Serine/threonine-protein kinase</keyword>
<evidence type="ECO:0000256" key="5">
    <source>
        <dbReference type="ARBA" id="ARBA00022777"/>
    </source>
</evidence>
<dbReference type="CDD" id="cd14007">
    <property type="entry name" value="STKc_Aurora"/>
    <property type="match status" value="1"/>
</dbReference>
<feature type="active site" description="Proton acceptor" evidence="7">
    <location>
        <position position="199"/>
    </location>
</feature>
<evidence type="ECO:0000256" key="12">
    <source>
        <dbReference type="RuleBase" id="RU367134"/>
    </source>
</evidence>
<proteinExistence type="inferred from homology"/>
<comment type="subunit">
    <text evidence="1">Monomer.</text>
</comment>
<comment type="catalytic activity">
    <reaction evidence="12">
        <text>L-seryl-[protein] + ATP = O-phospho-L-seryl-[protein] + ADP + H(+)</text>
        <dbReference type="Rhea" id="RHEA:17989"/>
        <dbReference type="Rhea" id="RHEA-COMP:9863"/>
        <dbReference type="Rhea" id="RHEA-COMP:11604"/>
        <dbReference type="ChEBI" id="CHEBI:15378"/>
        <dbReference type="ChEBI" id="CHEBI:29999"/>
        <dbReference type="ChEBI" id="CHEBI:30616"/>
        <dbReference type="ChEBI" id="CHEBI:83421"/>
        <dbReference type="ChEBI" id="CHEBI:456216"/>
        <dbReference type="EC" id="2.7.11.1"/>
    </reaction>
</comment>
<feature type="binding site" evidence="8">
    <location>
        <position position="217"/>
    </location>
    <ligand>
        <name>ATP</name>
        <dbReference type="ChEBI" id="CHEBI:30616"/>
    </ligand>
</feature>
<dbReference type="PROSITE" id="PS00107">
    <property type="entry name" value="PROTEIN_KINASE_ATP"/>
    <property type="match status" value="1"/>
</dbReference>
<gene>
    <name evidence="15" type="ORF">IMG5_084220</name>
</gene>
<dbReference type="EMBL" id="GL983679">
    <property type="protein sequence ID" value="EGR32411.1"/>
    <property type="molecule type" value="Genomic_DNA"/>
</dbReference>
<evidence type="ECO:0000256" key="2">
    <source>
        <dbReference type="ARBA" id="ARBA00022527"/>
    </source>
</evidence>
<dbReference type="PROSITE" id="PS50011">
    <property type="entry name" value="PROTEIN_KINASE_DOM"/>
    <property type="match status" value="1"/>
</dbReference>
<dbReference type="STRING" id="857967.G0QQU9"/>
<evidence type="ECO:0000256" key="4">
    <source>
        <dbReference type="ARBA" id="ARBA00022741"/>
    </source>
</evidence>
<dbReference type="OMA" id="VHPHICK"/>
<dbReference type="InterPro" id="IPR030616">
    <property type="entry name" value="Aur-like"/>
</dbReference>
<evidence type="ECO:0000256" key="3">
    <source>
        <dbReference type="ARBA" id="ARBA00022679"/>
    </source>
</evidence>
<evidence type="ECO:0000256" key="8">
    <source>
        <dbReference type="PIRSR" id="PIRSR630616-2"/>
    </source>
</evidence>
<dbReference type="GO" id="GO:0005524">
    <property type="term" value="F:ATP binding"/>
    <property type="evidence" value="ECO:0007669"/>
    <property type="project" value="UniProtKB-UniRule"/>
</dbReference>
<dbReference type="EC" id="2.7.11.1" evidence="12"/>
<dbReference type="AlphaFoldDB" id="G0QQU9"/>
<comment type="catalytic activity">
    <reaction evidence="12">
        <text>L-threonyl-[protein] + ATP = O-phospho-L-threonyl-[protein] + ADP + H(+)</text>
        <dbReference type="Rhea" id="RHEA:46608"/>
        <dbReference type="Rhea" id="RHEA-COMP:11060"/>
        <dbReference type="Rhea" id="RHEA-COMP:11605"/>
        <dbReference type="ChEBI" id="CHEBI:15378"/>
        <dbReference type="ChEBI" id="CHEBI:30013"/>
        <dbReference type="ChEBI" id="CHEBI:30616"/>
        <dbReference type="ChEBI" id="CHEBI:61977"/>
        <dbReference type="ChEBI" id="CHEBI:456216"/>
        <dbReference type="EC" id="2.7.11.1"/>
    </reaction>
</comment>
<dbReference type="GO" id="GO:0004674">
    <property type="term" value="F:protein serine/threonine kinase activity"/>
    <property type="evidence" value="ECO:0007669"/>
    <property type="project" value="UniProtKB-KW"/>
</dbReference>
<dbReference type="GO" id="GO:0106310">
    <property type="term" value="F:protein serine kinase activity"/>
    <property type="evidence" value="ECO:0007669"/>
    <property type="project" value="RHEA"/>
</dbReference>
<dbReference type="FunFam" id="1.10.510.10:FF:000571">
    <property type="entry name" value="Maternal embryonic leucine zipper kinase"/>
    <property type="match status" value="1"/>
</dbReference>
<dbReference type="FunFam" id="3.30.200.20:FF:000042">
    <property type="entry name" value="Aurora kinase A"/>
    <property type="match status" value="1"/>
</dbReference>
<dbReference type="InParanoid" id="G0QQU9"/>
<comment type="similarity">
    <text evidence="12">Belongs to the protein kinase superfamily. Ser/Thr protein kinase family. Aurora subfamily.</text>
</comment>
<dbReference type="InterPro" id="IPR017441">
    <property type="entry name" value="Protein_kinase_ATP_BS"/>
</dbReference>
<keyword evidence="6 8" id="KW-0067">ATP-binding</keyword>
<dbReference type="SUPFAM" id="SSF56112">
    <property type="entry name" value="Protein kinase-like (PK-like)"/>
    <property type="match status" value="1"/>
</dbReference>
<evidence type="ECO:0000259" key="14">
    <source>
        <dbReference type="PROSITE" id="PS50011"/>
    </source>
</evidence>
<feature type="domain" description="Protein kinase" evidence="14">
    <location>
        <begin position="76"/>
        <end position="328"/>
    </location>
</feature>
<keyword evidence="16" id="KW-1185">Reference proteome</keyword>
<evidence type="ECO:0000256" key="9">
    <source>
        <dbReference type="PIRSR" id="PIRSR630616-3"/>
    </source>
</evidence>
<dbReference type="OrthoDB" id="377346at2759"/>
<dbReference type="InterPro" id="IPR000719">
    <property type="entry name" value="Prot_kinase_dom"/>
</dbReference>
<dbReference type="InterPro" id="IPR011009">
    <property type="entry name" value="Kinase-like_dom_sf"/>
</dbReference>
<dbReference type="InterPro" id="IPR008271">
    <property type="entry name" value="Ser/Thr_kinase_AS"/>
</dbReference>
<name>G0QQU9_ICHMU</name>
<feature type="binding site" evidence="8 10">
    <location>
        <position position="105"/>
    </location>
    <ligand>
        <name>ATP</name>
        <dbReference type="ChEBI" id="CHEBI:30616"/>
    </ligand>
</feature>
<keyword evidence="5 12" id="KW-0418">Kinase</keyword>
<organism evidence="15 16">
    <name type="scientific">Ichthyophthirius multifiliis</name>
    <name type="common">White spot disease agent</name>
    <name type="synonym">Ich</name>
    <dbReference type="NCBI Taxonomy" id="5932"/>
    <lineage>
        <taxon>Eukaryota</taxon>
        <taxon>Sar</taxon>
        <taxon>Alveolata</taxon>
        <taxon>Ciliophora</taxon>
        <taxon>Intramacronucleata</taxon>
        <taxon>Oligohymenophorea</taxon>
        <taxon>Hymenostomatida</taxon>
        <taxon>Ophryoglenina</taxon>
        <taxon>Ichthyophthirius</taxon>
    </lineage>
</organism>
<dbReference type="Pfam" id="PF00069">
    <property type="entry name" value="Pkinase"/>
    <property type="match status" value="1"/>
</dbReference>
<dbReference type="GeneID" id="14908569"/>
<accession>G0QQU9</accession>
<protein>
    <recommendedName>
        <fullName evidence="12">Aurora kinase</fullName>
        <ecNumber evidence="12">2.7.11.1</ecNumber>
    </recommendedName>
</protein>
<keyword evidence="3 12" id="KW-0808">Transferase</keyword>
<evidence type="ECO:0000313" key="16">
    <source>
        <dbReference type="Proteomes" id="UP000008983"/>
    </source>
</evidence>
<reference evidence="15 16" key="1">
    <citation type="submission" date="2011-07" db="EMBL/GenBank/DDBJ databases">
        <authorList>
            <person name="Coyne R."/>
            <person name="Brami D."/>
            <person name="Johnson J."/>
            <person name="Hostetler J."/>
            <person name="Hannick L."/>
            <person name="Clark T."/>
            <person name="Cassidy-Hanley D."/>
            <person name="Inman J."/>
        </authorList>
    </citation>
    <scope>NUCLEOTIDE SEQUENCE [LARGE SCALE GENOMIC DNA]</scope>
    <source>
        <strain evidence="15 16">G5</strain>
    </source>
</reference>
<evidence type="ECO:0000313" key="15">
    <source>
        <dbReference type="EMBL" id="EGR32411.1"/>
    </source>
</evidence>
<dbReference type="Gene3D" id="1.10.510.10">
    <property type="entry name" value="Transferase(Phosphotransferase) domain 1"/>
    <property type="match status" value="1"/>
</dbReference>
<evidence type="ECO:0000256" key="6">
    <source>
        <dbReference type="ARBA" id="ARBA00022840"/>
    </source>
</evidence>
<dbReference type="RefSeq" id="XP_004036397.1">
    <property type="nucleotide sequence ID" value="XM_004036349.1"/>
</dbReference>